<organism evidence="1 2">
    <name type="scientific">Rhizocola hellebori</name>
    <dbReference type="NCBI Taxonomy" id="1392758"/>
    <lineage>
        <taxon>Bacteria</taxon>
        <taxon>Bacillati</taxon>
        <taxon>Actinomycetota</taxon>
        <taxon>Actinomycetes</taxon>
        <taxon>Micromonosporales</taxon>
        <taxon>Micromonosporaceae</taxon>
        <taxon>Rhizocola</taxon>
    </lineage>
</organism>
<comment type="caution">
    <text evidence="1">The sequence shown here is derived from an EMBL/GenBank/DDBJ whole genome shotgun (WGS) entry which is preliminary data.</text>
</comment>
<sequence length="130" mass="14498">MDRVDREANAGLRARFDDVHAQYTKMREGVKDLQDDLAAMEVRVASPDGMVTVVVGPRGNLKSLTLDKRAYQQHPPERLAALIVQACQRAESAVAGAVQQRLGRMLPEGSGLDEVLRRHDQRMGYSDDKR</sequence>
<name>A0A8J3QBM2_9ACTN</name>
<protein>
    <recommendedName>
        <fullName evidence="3">YbaB/EbfC family DNA-binding protein</fullName>
    </recommendedName>
</protein>
<keyword evidence="2" id="KW-1185">Reference proteome</keyword>
<evidence type="ECO:0008006" key="3">
    <source>
        <dbReference type="Google" id="ProtNLM"/>
    </source>
</evidence>
<dbReference type="InterPro" id="IPR004401">
    <property type="entry name" value="YbaB/EbfC"/>
</dbReference>
<gene>
    <name evidence="1" type="ORF">Rhe02_50160</name>
</gene>
<dbReference type="Proteomes" id="UP000612899">
    <property type="component" value="Unassembled WGS sequence"/>
</dbReference>
<proteinExistence type="predicted"/>
<dbReference type="GO" id="GO:0003677">
    <property type="term" value="F:DNA binding"/>
    <property type="evidence" value="ECO:0007669"/>
    <property type="project" value="InterPro"/>
</dbReference>
<dbReference type="SUPFAM" id="SSF82607">
    <property type="entry name" value="YbaB-like"/>
    <property type="match status" value="1"/>
</dbReference>
<evidence type="ECO:0000313" key="1">
    <source>
        <dbReference type="EMBL" id="GIH06949.1"/>
    </source>
</evidence>
<dbReference type="InterPro" id="IPR036894">
    <property type="entry name" value="YbaB-like_sf"/>
</dbReference>
<reference evidence="1" key="1">
    <citation type="submission" date="2021-01" db="EMBL/GenBank/DDBJ databases">
        <title>Whole genome shotgun sequence of Rhizocola hellebori NBRC 109834.</title>
        <authorList>
            <person name="Komaki H."/>
            <person name="Tamura T."/>
        </authorList>
    </citation>
    <scope>NUCLEOTIDE SEQUENCE</scope>
    <source>
        <strain evidence="1">NBRC 109834</strain>
    </source>
</reference>
<dbReference type="Pfam" id="PF02575">
    <property type="entry name" value="YbaB_DNA_bd"/>
    <property type="match status" value="1"/>
</dbReference>
<dbReference type="AlphaFoldDB" id="A0A8J3QBM2"/>
<evidence type="ECO:0000313" key="2">
    <source>
        <dbReference type="Proteomes" id="UP000612899"/>
    </source>
</evidence>
<dbReference type="EMBL" id="BONY01000032">
    <property type="protein sequence ID" value="GIH06949.1"/>
    <property type="molecule type" value="Genomic_DNA"/>
</dbReference>
<dbReference type="Gene3D" id="3.30.1310.10">
    <property type="entry name" value="Nucleoid-associated protein YbaB-like domain"/>
    <property type="match status" value="1"/>
</dbReference>
<dbReference type="RefSeq" id="WP_203910760.1">
    <property type="nucleotide sequence ID" value="NZ_BONY01000032.1"/>
</dbReference>
<accession>A0A8J3QBM2</accession>